<dbReference type="GO" id="GO:0061630">
    <property type="term" value="F:ubiquitin protein ligase activity"/>
    <property type="evidence" value="ECO:0007669"/>
    <property type="project" value="UniProtKB-UniRule"/>
</dbReference>
<dbReference type="AlphaFoldDB" id="A0A9D4Y8L7"/>
<proteinExistence type="inferred from homology"/>
<dbReference type="InterPro" id="IPR044046">
    <property type="entry name" value="E3_ligase_UBR-like_C"/>
</dbReference>
<evidence type="ECO:0000259" key="2">
    <source>
        <dbReference type="Pfam" id="PF18995"/>
    </source>
</evidence>
<dbReference type="Proteomes" id="UP001058974">
    <property type="component" value="Chromosome 2"/>
</dbReference>
<feature type="non-terminal residue" evidence="3">
    <location>
        <position position="1"/>
    </location>
</feature>
<dbReference type="GO" id="GO:0005737">
    <property type="term" value="C:cytoplasm"/>
    <property type="evidence" value="ECO:0007669"/>
    <property type="project" value="TreeGrafter"/>
</dbReference>
<feature type="non-terminal residue" evidence="3">
    <location>
        <position position="148"/>
    </location>
</feature>
<dbReference type="InterPro" id="IPR039164">
    <property type="entry name" value="UBR1-like"/>
</dbReference>
<keyword evidence="4" id="KW-1185">Reference proteome</keyword>
<keyword evidence="1" id="KW-0808">Transferase</keyword>
<name>A0A9D4Y8L7_PEA</name>
<comment type="catalytic activity">
    <reaction evidence="1">
        <text>S-ubiquitinyl-[E2 ubiquitin-conjugating enzyme]-L-cysteine + [acceptor protein]-L-lysine = [E2 ubiquitin-conjugating enzyme]-L-cysteine + N(6)-ubiquitinyl-[acceptor protein]-L-lysine.</text>
        <dbReference type="EC" id="2.3.2.27"/>
    </reaction>
</comment>
<dbReference type="GO" id="GO:0071596">
    <property type="term" value="P:ubiquitin-dependent protein catabolic process via the N-end rule pathway"/>
    <property type="evidence" value="ECO:0007669"/>
    <property type="project" value="UniProtKB-UniRule"/>
</dbReference>
<dbReference type="GO" id="GO:0008270">
    <property type="term" value="F:zinc ion binding"/>
    <property type="evidence" value="ECO:0007669"/>
    <property type="project" value="UniProtKB-UniRule"/>
</dbReference>
<keyword evidence="1" id="KW-0863">Zinc-finger</keyword>
<evidence type="ECO:0000313" key="3">
    <source>
        <dbReference type="EMBL" id="KAI5433909.1"/>
    </source>
</evidence>
<dbReference type="PANTHER" id="PTHR21497">
    <property type="entry name" value="UBIQUITIN LIGASE E3 ALPHA-RELATED"/>
    <property type="match status" value="1"/>
</dbReference>
<keyword evidence="1" id="KW-0862">Zinc</keyword>
<evidence type="ECO:0000313" key="4">
    <source>
        <dbReference type="Proteomes" id="UP001058974"/>
    </source>
</evidence>
<dbReference type="GO" id="GO:0000151">
    <property type="term" value="C:ubiquitin ligase complex"/>
    <property type="evidence" value="ECO:0007669"/>
    <property type="project" value="TreeGrafter"/>
</dbReference>
<evidence type="ECO:0000256" key="1">
    <source>
        <dbReference type="RuleBase" id="RU366018"/>
    </source>
</evidence>
<keyword evidence="1" id="KW-0833">Ubl conjugation pathway</keyword>
<comment type="pathway">
    <text evidence="1">Protein modification; protein ubiquitination.</text>
</comment>
<dbReference type="PANTHER" id="PTHR21497:SF53">
    <property type="entry name" value="E3 UBIQUITIN-PROTEIN LIGASE PRT6"/>
    <property type="match status" value="1"/>
</dbReference>
<comment type="caution">
    <text evidence="3">The sequence shown here is derived from an EMBL/GenBank/DDBJ whole genome shotgun (WGS) entry which is preliminary data.</text>
</comment>
<organism evidence="3 4">
    <name type="scientific">Pisum sativum</name>
    <name type="common">Garden pea</name>
    <name type="synonym">Lathyrus oleraceus</name>
    <dbReference type="NCBI Taxonomy" id="3888"/>
    <lineage>
        <taxon>Eukaryota</taxon>
        <taxon>Viridiplantae</taxon>
        <taxon>Streptophyta</taxon>
        <taxon>Embryophyta</taxon>
        <taxon>Tracheophyta</taxon>
        <taxon>Spermatophyta</taxon>
        <taxon>Magnoliopsida</taxon>
        <taxon>eudicotyledons</taxon>
        <taxon>Gunneridae</taxon>
        <taxon>Pentapetalae</taxon>
        <taxon>rosids</taxon>
        <taxon>fabids</taxon>
        <taxon>Fabales</taxon>
        <taxon>Fabaceae</taxon>
        <taxon>Papilionoideae</taxon>
        <taxon>50 kb inversion clade</taxon>
        <taxon>NPAAA clade</taxon>
        <taxon>Hologalegina</taxon>
        <taxon>IRL clade</taxon>
        <taxon>Fabeae</taxon>
        <taxon>Lathyrus</taxon>
    </lineage>
</organism>
<feature type="domain" description="E3 ubiquitin-protein ligase UBR-like C-terminal" evidence="2">
    <location>
        <begin position="2"/>
        <end position="130"/>
    </location>
</feature>
<dbReference type="EC" id="2.3.2.27" evidence="1"/>
<sequence length="148" mass="16954">FWNQASDPVLAHDPFSTLMWVLFCLPHPFLTCEESLLSLVQTFYMVAVAQAIILYYEKSQDKSSSESALSDCMITDINKIMGESGCASHHFVSNYFDHNVDIKDAIRKFSFPYLRRCALLWKILYSSIPSPFCDEGNMSNRPLIIPRD</sequence>
<dbReference type="Gramene" id="Psat02G0095200-T1">
    <property type="protein sequence ID" value="KAI5433909.1"/>
    <property type="gene ID" value="KIW84_020952"/>
</dbReference>
<dbReference type="Pfam" id="PF18995">
    <property type="entry name" value="PRT6_C"/>
    <property type="match status" value="1"/>
</dbReference>
<accession>A0A9D4Y8L7</accession>
<gene>
    <name evidence="3" type="ORF">KIW84_020952</name>
</gene>
<protein>
    <recommendedName>
        <fullName evidence="1">E3 ubiquitin-protein ligase</fullName>
        <ecNumber evidence="1">2.3.2.27</ecNumber>
    </recommendedName>
</protein>
<keyword evidence="1" id="KW-0479">Metal-binding</keyword>
<comment type="similarity">
    <text evidence="1">Belongs to the E3 ubiquitin-protein ligase UBR1-like family.</text>
</comment>
<comment type="function">
    <text evidence="1">Ubiquitin ligase protein which is a component of the N-end rule pathway. Recognizes and binds to proteins bearing specific N-terminal residues that are destabilizing according to the N-end rule, leading to their ubiquitination and subsequent degradation.</text>
</comment>
<dbReference type="GO" id="GO:0016567">
    <property type="term" value="P:protein ubiquitination"/>
    <property type="evidence" value="ECO:0007669"/>
    <property type="project" value="UniProtKB-UniRule"/>
</dbReference>
<dbReference type="EMBL" id="JAMSHJ010000002">
    <property type="protein sequence ID" value="KAI5433909.1"/>
    <property type="molecule type" value="Genomic_DNA"/>
</dbReference>
<reference evidence="3 4" key="1">
    <citation type="journal article" date="2022" name="Nat. Genet.">
        <title>Improved pea reference genome and pan-genome highlight genomic features and evolutionary characteristics.</title>
        <authorList>
            <person name="Yang T."/>
            <person name="Liu R."/>
            <person name="Luo Y."/>
            <person name="Hu S."/>
            <person name="Wang D."/>
            <person name="Wang C."/>
            <person name="Pandey M.K."/>
            <person name="Ge S."/>
            <person name="Xu Q."/>
            <person name="Li N."/>
            <person name="Li G."/>
            <person name="Huang Y."/>
            <person name="Saxena R.K."/>
            <person name="Ji Y."/>
            <person name="Li M."/>
            <person name="Yan X."/>
            <person name="He Y."/>
            <person name="Liu Y."/>
            <person name="Wang X."/>
            <person name="Xiang C."/>
            <person name="Varshney R.K."/>
            <person name="Ding H."/>
            <person name="Gao S."/>
            <person name="Zong X."/>
        </authorList>
    </citation>
    <scope>NUCLEOTIDE SEQUENCE [LARGE SCALE GENOMIC DNA]</scope>
    <source>
        <strain evidence="3 4">cv. Zhongwan 6</strain>
    </source>
</reference>